<evidence type="ECO:0000313" key="2">
    <source>
        <dbReference type="EMBL" id="KAF5345670.1"/>
    </source>
</evidence>
<reference evidence="2 3" key="1">
    <citation type="journal article" date="2020" name="ISME J.">
        <title>Uncovering the hidden diversity of litter-decomposition mechanisms in mushroom-forming fungi.</title>
        <authorList>
            <person name="Floudas D."/>
            <person name="Bentzer J."/>
            <person name="Ahren D."/>
            <person name="Johansson T."/>
            <person name="Persson P."/>
            <person name="Tunlid A."/>
        </authorList>
    </citation>
    <scope>NUCLEOTIDE SEQUENCE [LARGE SCALE GENOMIC DNA]</scope>
    <source>
        <strain evidence="2 3">CBS 291.85</strain>
    </source>
</reference>
<evidence type="ECO:0000259" key="1">
    <source>
        <dbReference type="Pfam" id="PF09414"/>
    </source>
</evidence>
<name>A0A8H5FQA9_9AGAR</name>
<dbReference type="InterPro" id="IPR021122">
    <property type="entry name" value="RNA_ligase_dom_REL/Rnl2"/>
</dbReference>
<dbReference type="Gene3D" id="3.30.470.30">
    <property type="entry name" value="DNA ligase/mRNA capping enzyme"/>
    <property type="match status" value="1"/>
</dbReference>
<protein>
    <recommendedName>
        <fullName evidence="1">RNA ligase domain-containing protein</fullName>
    </recommendedName>
</protein>
<dbReference type="EMBL" id="JAACJM010000109">
    <property type="protein sequence ID" value="KAF5345670.1"/>
    <property type="molecule type" value="Genomic_DNA"/>
</dbReference>
<dbReference type="AlphaFoldDB" id="A0A8H5FQA9"/>
<proteinExistence type="predicted"/>
<feature type="domain" description="RNA ligase" evidence="1">
    <location>
        <begin position="48"/>
        <end position="242"/>
    </location>
</feature>
<accession>A0A8H5FQA9</accession>
<gene>
    <name evidence="2" type="ORF">D9758_013061</name>
</gene>
<evidence type="ECO:0000313" key="3">
    <source>
        <dbReference type="Proteomes" id="UP000559256"/>
    </source>
</evidence>
<keyword evidence="3" id="KW-1185">Reference proteome</keyword>
<sequence>MSTTGDQFVRYPQTPSFVGMLDSITTLTEYEATVPDLSSLLAPKGGTFLGSVKLHGTNLTIVFRRTADPGYPIVQIQSRNRILSVKSDNGGAFVFLNGKPLHLLVEKILGLQGGDPSYKEIFIAGEWAGQRIQSGVALTKLPVFLAIFNICIDGKWVEDMRKYRNVGLPEHRIFNVFDIGPTWEIRIRDFKEKEEVDRVVKITNELTNEVGKECPFAVNVSKYLLPQGPVARGTGEGIVWTMVDAPEGNLWNFKTKIDTFSTVKSSATKAPKDAGIVQKAQAFVDYACPLDGRRLMQGLEYLKEVTGIQRVDLKYTGQFIKWVVNDTMTEEGRELERFEADPKEVKKLLATRAGSWLREQTGRTIE</sequence>
<dbReference type="Proteomes" id="UP000559256">
    <property type="component" value="Unassembled WGS sequence"/>
</dbReference>
<organism evidence="2 3">
    <name type="scientific">Tetrapyrgos nigripes</name>
    <dbReference type="NCBI Taxonomy" id="182062"/>
    <lineage>
        <taxon>Eukaryota</taxon>
        <taxon>Fungi</taxon>
        <taxon>Dikarya</taxon>
        <taxon>Basidiomycota</taxon>
        <taxon>Agaricomycotina</taxon>
        <taxon>Agaricomycetes</taxon>
        <taxon>Agaricomycetidae</taxon>
        <taxon>Agaricales</taxon>
        <taxon>Marasmiineae</taxon>
        <taxon>Marasmiaceae</taxon>
        <taxon>Tetrapyrgos</taxon>
    </lineage>
</organism>
<dbReference type="SUPFAM" id="SSF56091">
    <property type="entry name" value="DNA ligase/mRNA capping enzyme, catalytic domain"/>
    <property type="match status" value="1"/>
</dbReference>
<comment type="caution">
    <text evidence="2">The sequence shown here is derived from an EMBL/GenBank/DDBJ whole genome shotgun (WGS) entry which is preliminary data.</text>
</comment>
<dbReference type="OrthoDB" id="10005335at2759"/>
<dbReference type="Pfam" id="PF09414">
    <property type="entry name" value="RNA_ligase"/>
    <property type="match status" value="1"/>
</dbReference>